<evidence type="ECO:0000313" key="3">
    <source>
        <dbReference type="Proteomes" id="UP000053820"/>
    </source>
</evidence>
<dbReference type="Proteomes" id="UP000053820">
    <property type="component" value="Unassembled WGS sequence"/>
</dbReference>
<organism evidence="2 3">
    <name type="scientific">Hydnomerulius pinastri MD-312</name>
    <dbReference type="NCBI Taxonomy" id="994086"/>
    <lineage>
        <taxon>Eukaryota</taxon>
        <taxon>Fungi</taxon>
        <taxon>Dikarya</taxon>
        <taxon>Basidiomycota</taxon>
        <taxon>Agaricomycotina</taxon>
        <taxon>Agaricomycetes</taxon>
        <taxon>Agaricomycetidae</taxon>
        <taxon>Boletales</taxon>
        <taxon>Boletales incertae sedis</taxon>
        <taxon>Leucogyrophana</taxon>
    </lineage>
</organism>
<evidence type="ECO:0000313" key="2">
    <source>
        <dbReference type="EMBL" id="KIJ63667.1"/>
    </source>
</evidence>
<name>A0A0C9WEV7_9AGAM</name>
<dbReference type="AlphaFoldDB" id="A0A0C9WEV7"/>
<evidence type="ECO:0000256" key="1">
    <source>
        <dbReference type="SAM" id="Phobius"/>
    </source>
</evidence>
<feature type="transmembrane region" description="Helical" evidence="1">
    <location>
        <begin position="162"/>
        <end position="181"/>
    </location>
</feature>
<feature type="transmembrane region" description="Helical" evidence="1">
    <location>
        <begin position="88"/>
        <end position="109"/>
    </location>
</feature>
<feature type="transmembrane region" description="Helical" evidence="1">
    <location>
        <begin position="197"/>
        <end position="220"/>
    </location>
</feature>
<protein>
    <recommendedName>
        <fullName evidence="4">Integral membrane protein</fullName>
    </recommendedName>
</protein>
<gene>
    <name evidence="2" type="ORF">HYDPIDRAFT_155887</name>
</gene>
<feature type="transmembrane region" description="Helical" evidence="1">
    <location>
        <begin position="121"/>
        <end position="142"/>
    </location>
</feature>
<keyword evidence="1" id="KW-1133">Transmembrane helix</keyword>
<accession>A0A0C9WEV7</accession>
<evidence type="ECO:0008006" key="4">
    <source>
        <dbReference type="Google" id="ProtNLM"/>
    </source>
</evidence>
<dbReference type="OrthoDB" id="3357408at2759"/>
<dbReference type="HOGENOM" id="CLU_044614_3_1_1"/>
<dbReference type="EMBL" id="KN839850">
    <property type="protein sequence ID" value="KIJ63667.1"/>
    <property type="molecule type" value="Genomic_DNA"/>
</dbReference>
<feature type="transmembrane region" description="Helical" evidence="1">
    <location>
        <begin position="38"/>
        <end position="60"/>
    </location>
</feature>
<sequence>MFVTSAWLATLMYGKDYHCVLFGGCISVLLNRGRKTRYLLILSCTFHIAVSTAHILITFLELLKGSTSPSITSKPGGSDLYYVTPDPMFIAASFLYVCNIFAQDLLLIWRLYIVWGYNWKVVVVPLIGEAAHVACATTSVVLISRPMELFSPLVQGFGTASWTLAVIINTTVTCGIAYRLWRAGRDIGQGAAYKSTIYIVIESGALIASCTLVIFALDIAGSPAGFLAFKVAAQIATTTPLMIIARLGLGLTHGDVHSQDHTGKDTNTTVAFARPVYVTITRPNETCNLPHRAVSISRGPGDESSLEDVELGLSKVISL</sequence>
<keyword evidence="3" id="KW-1185">Reference proteome</keyword>
<proteinExistence type="predicted"/>
<keyword evidence="1" id="KW-0812">Transmembrane</keyword>
<reference evidence="2 3" key="1">
    <citation type="submission" date="2014-04" db="EMBL/GenBank/DDBJ databases">
        <title>Evolutionary Origins and Diversification of the Mycorrhizal Mutualists.</title>
        <authorList>
            <consortium name="DOE Joint Genome Institute"/>
            <consortium name="Mycorrhizal Genomics Consortium"/>
            <person name="Kohler A."/>
            <person name="Kuo A."/>
            <person name="Nagy L.G."/>
            <person name="Floudas D."/>
            <person name="Copeland A."/>
            <person name="Barry K.W."/>
            <person name="Cichocki N."/>
            <person name="Veneault-Fourrey C."/>
            <person name="LaButti K."/>
            <person name="Lindquist E.A."/>
            <person name="Lipzen A."/>
            <person name="Lundell T."/>
            <person name="Morin E."/>
            <person name="Murat C."/>
            <person name="Riley R."/>
            <person name="Ohm R."/>
            <person name="Sun H."/>
            <person name="Tunlid A."/>
            <person name="Henrissat B."/>
            <person name="Grigoriev I.V."/>
            <person name="Hibbett D.S."/>
            <person name="Martin F."/>
        </authorList>
    </citation>
    <scope>NUCLEOTIDE SEQUENCE [LARGE SCALE GENOMIC DNA]</scope>
    <source>
        <strain evidence="2 3">MD-312</strain>
    </source>
</reference>
<keyword evidence="1" id="KW-0472">Membrane</keyword>